<evidence type="ECO:0000256" key="1">
    <source>
        <dbReference type="SAM" id="Phobius"/>
    </source>
</evidence>
<feature type="transmembrane region" description="Helical" evidence="1">
    <location>
        <begin position="12"/>
        <end position="34"/>
    </location>
</feature>
<comment type="caution">
    <text evidence="2">The sequence shown here is derived from an EMBL/GenBank/DDBJ whole genome shotgun (WGS) entry which is preliminary data.</text>
</comment>
<name>A0ABS6VW89_9GAMM</name>
<feature type="transmembrane region" description="Helical" evidence="1">
    <location>
        <begin position="64"/>
        <end position="84"/>
    </location>
</feature>
<organism evidence="2 3">
    <name type="scientific">Zhongshania aquimaris</name>
    <dbReference type="NCBI Taxonomy" id="2857107"/>
    <lineage>
        <taxon>Bacteria</taxon>
        <taxon>Pseudomonadati</taxon>
        <taxon>Pseudomonadota</taxon>
        <taxon>Gammaproteobacteria</taxon>
        <taxon>Cellvibrionales</taxon>
        <taxon>Spongiibacteraceae</taxon>
        <taxon>Zhongshania</taxon>
    </lineage>
</organism>
<keyword evidence="1" id="KW-0812">Transmembrane</keyword>
<gene>
    <name evidence="2" type="ORF">KXJ70_15850</name>
</gene>
<reference evidence="2" key="1">
    <citation type="submission" date="2021-07" db="EMBL/GenBank/DDBJ databases">
        <title>Zhongshania sp. CAU 1632 isolated from seawater.</title>
        <authorList>
            <person name="Kim W."/>
        </authorList>
    </citation>
    <scope>NUCLEOTIDE SEQUENCE</scope>
    <source>
        <strain evidence="2">CAU 1632</strain>
    </source>
</reference>
<dbReference type="RefSeq" id="WP_219044505.1">
    <property type="nucleotide sequence ID" value="NZ_JAHWDQ010000004.1"/>
</dbReference>
<dbReference type="Proteomes" id="UP001166291">
    <property type="component" value="Unassembled WGS sequence"/>
</dbReference>
<evidence type="ECO:0000313" key="3">
    <source>
        <dbReference type="Proteomes" id="UP001166291"/>
    </source>
</evidence>
<evidence type="ECO:0000313" key="2">
    <source>
        <dbReference type="EMBL" id="MBW2942269.1"/>
    </source>
</evidence>
<keyword evidence="1" id="KW-0472">Membrane</keyword>
<keyword evidence="1" id="KW-1133">Transmembrane helix</keyword>
<proteinExistence type="predicted"/>
<protein>
    <submittedName>
        <fullName evidence="2">Uncharacterized protein</fullName>
    </submittedName>
</protein>
<accession>A0ABS6VW89</accession>
<dbReference type="EMBL" id="JAHWDQ010000004">
    <property type="protein sequence ID" value="MBW2942269.1"/>
    <property type="molecule type" value="Genomic_DNA"/>
</dbReference>
<keyword evidence="3" id="KW-1185">Reference proteome</keyword>
<sequence length="92" mass="10517">MVKRVEIRVPRLLAGLGVAVYLYALLGATATLFYELHHLTGIGFIYYGYSVFKAASFYFGEWHYQWLVCLLAGLSVALPWWRYLRSKLGGHS</sequence>